<dbReference type="SUPFAM" id="SSF50249">
    <property type="entry name" value="Nucleic acid-binding proteins"/>
    <property type="match status" value="1"/>
</dbReference>
<evidence type="ECO:0000256" key="1">
    <source>
        <dbReference type="ARBA" id="ARBA00022555"/>
    </source>
</evidence>
<keyword evidence="8" id="KW-1185">Reference proteome</keyword>
<evidence type="ECO:0000259" key="5">
    <source>
        <dbReference type="PROSITE" id="PS50405"/>
    </source>
</evidence>
<evidence type="ECO:0000256" key="3">
    <source>
        <dbReference type="PROSITE-ProRule" id="PRU00209"/>
    </source>
</evidence>
<dbReference type="InterPro" id="IPR010987">
    <property type="entry name" value="Glutathione-S-Trfase_C-like"/>
</dbReference>
<evidence type="ECO:0000256" key="4">
    <source>
        <dbReference type="SAM" id="MobiDB-lite"/>
    </source>
</evidence>
<dbReference type="Gene3D" id="1.20.1050.10">
    <property type="match status" value="1"/>
</dbReference>
<dbReference type="InterPro" id="IPR036282">
    <property type="entry name" value="Glutathione-S-Trfase_C_sf"/>
</dbReference>
<dbReference type="InterPro" id="IPR012340">
    <property type="entry name" value="NA-bd_OB-fold"/>
</dbReference>
<dbReference type="Pfam" id="PF01588">
    <property type="entry name" value="tRNA_bind"/>
    <property type="match status" value="1"/>
</dbReference>
<dbReference type="CDD" id="cd10289">
    <property type="entry name" value="GST_C_AaRS_like"/>
    <property type="match status" value="1"/>
</dbReference>
<keyword evidence="1 3" id="KW-0820">tRNA-binding</keyword>
<feature type="domain" description="GST C-terminal" evidence="5">
    <location>
        <begin position="1"/>
        <end position="148"/>
    </location>
</feature>
<feature type="compositionally biased region" description="Basic and acidic residues" evidence="4">
    <location>
        <begin position="152"/>
        <end position="179"/>
    </location>
</feature>
<feature type="region of interest" description="Disordered" evidence="4">
    <location>
        <begin position="152"/>
        <end position="216"/>
    </location>
</feature>
<dbReference type="Pfam" id="PF00043">
    <property type="entry name" value="GST_C"/>
    <property type="match status" value="1"/>
</dbReference>
<dbReference type="Gene3D" id="2.40.50.140">
    <property type="entry name" value="Nucleic acid-binding proteins"/>
    <property type="match status" value="1"/>
</dbReference>
<dbReference type="PANTHER" id="PTHR11586:SF33">
    <property type="entry name" value="AMINOACYL TRNA SYNTHASE COMPLEX-INTERACTING MULTIFUNCTIONAL PROTEIN 1"/>
    <property type="match status" value="1"/>
</dbReference>
<dbReference type="EMBL" id="CP046234">
    <property type="protein sequence ID" value="WFD46971.1"/>
    <property type="molecule type" value="Genomic_DNA"/>
</dbReference>
<sequence length="392" mass="42372">MAQRARQLLVDVYARAVREGAAVGALNANAPLRAYAHDLAALTDAPERVLGASDAERSETDRWLDEVDGMNGSLETLDRALASRTFLVGNAPTAADYSLFASLYDVVSTLPPAAQHAHPSLVRYFSHMSHLAAGAQLDPPVTAFEPAFDGFPRIERAAPAKEKKDKKDKKEKQEKKDDAPQQAAAAAAPKKAKEPKAPKQKGGAPPVAPETGPLPSMVDMRVGRIVDIQRHPDADALYLEKVDFGEPDGPRTILSGLVHYVPIDEMRDRRVVGICNLKPVAMRGIKSYGMLLCATHKDGKEHGIEPVQPPADAPLGERIYVEGYEHLAPLEQLNPKKKIFEAIQPNYCTTDDRTAAWYGPLPDAPDGDKAPRALRTAQGPCFAATFVGATLS</sequence>
<accession>A0ABY8ENB8</accession>
<keyword evidence="2 3" id="KW-0694">RNA-binding</keyword>
<reference evidence="7 8" key="1">
    <citation type="journal article" date="2020" name="Elife">
        <title>Loss of centromere function drives karyotype evolution in closely related Malassezia species.</title>
        <authorList>
            <person name="Sankaranarayanan S.R."/>
            <person name="Ianiri G."/>
            <person name="Coelho M.A."/>
            <person name="Reza M.H."/>
            <person name="Thimmappa B.C."/>
            <person name="Ganguly P."/>
            <person name="Vadnala R.N."/>
            <person name="Sun S."/>
            <person name="Siddharthan R."/>
            <person name="Tellgren-Roth C."/>
            <person name="Dawson T.L."/>
            <person name="Heitman J."/>
            <person name="Sanyal K."/>
        </authorList>
    </citation>
    <scope>NUCLEOTIDE SEQUENCE [LARGE SCALE GENOMIC DNA]</scope>
    <source>
        <strain evidence="7">CBS14141</strain>
    </source>
</reference>
<dbReference type="InterPro" id="IPR051270">
    <property type="entry name" value="Tyrosine-tRNA_ligase_regulator"/>
</dbReference>
<dbReference type="PANTHER" id="PTHR11586">
    <property type="entry name" value="TRNA-AMINOACYLATION COFACTOR ARC1 FAMILY MEMBER"/>
    <property type="match status" value="1"/>
</dbReference>
<organism evidence="7 8">
    <name type="scientific">Malassezia furfur</name>
    <name type="common">Pityriasis versicolor infection agent</name>
    <name type="synonym">Pityrosporum furfur</name>
    <dbReference type="NCBI Taxonomy" id="55194"/>
    <lineage>
        <taxon>Eukaryota</taxon>
        <taxon>Fungi</taxon>
        <taxon>Dikarya</taxon>
        <taxon>Basidiomycota</taxon>
        <taxon>Ustilaginomycotina</taxon>
        <taxon>Malasseziomycetes</taxon>
        <taxon>Malasseziales</taxon>
        <taxon>Malasseziaceae</taxon>
        <taxon>Malassezia</taxon>
    </lineage>
</organism>
<gene>
    <name evidence="7" type="primary">ARC1</name>
    <name evidence="7" type="ORF">GLX27_001615</name>
</gene>
<dbReference type="CDD" id="cd02799">
    <property type="entry name" value="tRNA_bind_EMAP-II_like"/>
    <property type="match status" value="1"/>
</dbReference>
<feature type="domain" description="TRNA-binding" evidence="6">
    <location>
        <begin position="214"/>
        <end position="320"/>
    </location>
</feature>
<evidence type="ECO:0000313" key="8">
    <source>
        <dbReference type="Proteomes" id="UP000818624"/>
    </source>
</evidence>
<evidence type="ECO:0000256" key="2">
    <source>
        <dbReference type="ARBA" id="ARBA00022884"/>
    </source>
</evidence>
<dbReference type="PROSITE" id="PS50405">
    <property type="entry name" value="GST_CTER"/>
    <property type="match status" value="1"/>
</dbReference>
<evidence type="ECO:0000259" key="6">
    <source>
        <dbReference type="PROSITE" id="PS50886"/>
    </source>
</evidence>
<dbReference type="PROSITE" id="PS50886">
    <property type="entry name" value="TRBD"/>
    <property type="match status" value="1"/>
</dbReference>
<dbReference type="InterPro" id="IPR002547">
    <property type="entry name" value="tRNA-bd_dom"/>
</dbReference>
<feature type="compositionally biased region" description="Low complexity" evidence="4">
    <location>
        <begin position="180"/>
        <end position="189"/>
    </location>
</feature>
<dbReference type="SUPFAM" id="SSF47616">
    <property type="entry name" value="GST C-terminal domain-like"/>
    <property type="match status" value="1"/>
</dbReference>
<proteinExistence type="predicted"/>
<evidence type="ECO:0000313" key="7">
    <source>
        <dbReference type="EMBL" id="WFD46971.1"/>
    </source>
</evidence>
<protein>
    <submittedName>
        <fullName evidence="7">G4 quadruplex nucleic acid binding protein</fullName>
    </submittedName>
</protein>
<name>A0ABY8ENB8_MALFU</name>
<dbReference type="InterPro" id="IPR004046">
    <property type="entry name" value="GST_C"/>
</dbReference>
<dbReference type="Proteomes" id="UP000818624">
    <property type="component" value="Chromosome 1"/>
</dbReference>